<accession>A0A382X923</accession>
<sequence length="234" mass="26363">MRIGIQLTKNPGKYKTLLSVLKSELYTTNGLEFIHILTDEDLAHILSNLDILTTYHINKISFACATDRLKWIHFGVAGLENNLFSELLKSKTIITNASGIHADPVSEFVIAAILYFSKRFKDSQKFMQTTTWKQWEVAKQMIQLKGKTLGIIGFGSLGKAIAKKAKAFDMKVIATRRLQKKVEHKKTVDELIPVSNLSHLLKNSDFIVIACPLTPLTKCMISKKEFSQMKSSAF</sequence>
<dbReference type="Gene3D" id="3.40.50.720">
    <property type="entry name" value="NAD(P)-binding Rossmann-like Domain"/>
    <property type="match status" value="2"/>
</dbReference>
<dbReference type="SUPFAM" id="SSF51735">
    <property type="entry name" value="NAD(P)-binding Rossmann-fold domains"/>
    <property type="match status" value="1"/>
</dbReference>
<gene>
    <name evidence="4" type="ORF">METZ01_LOCUS420228</name>
</gene>
<dbReference type="GO" id="GO:0016491">
    <property type="term" value="F:oxidoreductase activity"/>
    <property type="evidence" value="ECO:0007669"/>
    <property type="project" value="UniProtKB-KW"/>
</dbReference>
<keyword evidence="2" id="KW-0520">NAD</keyword>
<dbReference type="PANTHER" id="PTHR43333:SF1">
    <property type="entry name" value="D-ISOMER SPECIFIC 2-HYDROXYACID DEHYDROGENASE NAD-BINDING DOMAIN-CONTAINING PROTEIN"/>
    <property type="match status" value="1"/>
</dbReference>
<dbReference type="GO" id="GO:0051287">
    <property type="term" value="F:NAD binding"/>
    <property type="evidence" value="ECO:0007669"/>
    <property type="project" value="InterPro"/>
</dbReference>
<evidence type="ECO:0000313" key="4">
    <source>
        <dbReference type="EMBL" id="SVD67374.1"/>
    </source>
</evidence>
<dbReference type="PANTHER" id="PTHR43333">
    <property type="entry name" value="2-HACID_DH_C DOMAIN-CONTAINING PROTEIN"/>
    <property type="match status" value="1"/>
</dbReference>
<name>A0A382X923_9ZZZZ</name>
<dbReference type="InterPro" id="IPR006140">
    <property type="entry name" value="D-isomer_DH_NAD-bd"/>
</dbReference>
<dbReference type="SUPFAM" id="SSF52283">
    <property type="entry name" value="Formate/glycerate dehydrogenase catalytic domain-like"/>
    <property type="match status" value="1"/>
</dbReference>
<organism evidence="4">
    <name type="scientific">marine metagenome</name>
    <dbReference type="NCBI Taxonomy" id="408172"/>
    <lineage>
        <taxon>unclassified sequences</taxon>
        <taxon>metagenomes</taxon>
        <taxon>ecological metagenomes</taxon>
    </lineage>
</organism>
<dbReference type="AlphaFoldDB" id="A0A382X923"/>
<evidence type="ECO:0000256" key="1">
    <source>
        <dbReference type="ARBA" id="ARBA00023002"/>
    </source>
</evidence>
<feature type="non-terminal residue" evidence="4">
    <location>
        <position position="234"/>
    </location>
</feature>
<evidence type="ECO:0000256" key="2">
    <source>
        <dbReference type="ARBA" id="ARBA00023027"/>
    </source>
</evidence>
<keyword evidence="1" id="KW-0560">Oxidoreductase</keyword>
<evidence type="ECO:0000259" key="3">
    <source>
        <dbReference type="Pfam" id="PF02826"/>
    </source>
</evidence>
<dbReference type="EMBL" id="UINC01165784">
    <property type="protein sequence ID" value="SVD67374.1"/>
    <property type="molecule type" value="Genomic_DNA"/>
</dbReference>
<dbReference type="Pfam" id="PF02826">
    <property type="entry name" value="2-Hacid_dh_C"/>
    <property type="match status" value="1"/>
</dbReference>
<protein>
    <recommendedName>
        <fullName evidence="3">D-isomer specific 2-hydroxyacid dehydrogenase NAD-binding domain-containing protein</fullName>
    </recommendedName>
</protein>
<dbReference type="InterPro" id="IPR036291">
    <property type="entry name" value="NAD(P)-bd_dom_sf"/>
</dbReference>
<reference evidence="4" key="1">
    <citation type="submission" date="2018-05" db="EMBL/GenBank/DDBJ databases">
        <authorList>
            <person name="Lanie J.A."/>
            <person name="Ng W.-L."/>
            <person name="Kazmierczak K.M."/>
            <person name="Andrzejewski T.M."/>
            <person name="Davidsen T.M."/>
            <person name="Wayne K.J."/>
            <person name="Tettelin H."/>
            <person name="Glass J.I."/>
            <person name="Rusch D."/>
            <person name="Podicherti R."/>
            <person name="Tsui H.-C.T."/>
            <person name="Winkler M.E."/>
        </authorList>
    </citation>
    <scope>NUCLEOTIDE SEQUENCE</scope>
</reference>
<feature type="domain" description="D-isomer specific 2-hydroxyacid dehydrogenase NAD-binding" evidence="3">
    <location>
        <begin position="110"/>
        <end position="233"/>
    </location>
</feature>
<proteinExistence type="predicted"/>